<dbReference type="InterPro" id="IPR048591">
    <property type="entry name" value="WDHD1/CFT4_hel"/>
</dbReference>
<evidence type="ECO:0000256" key="5">
    <source>
        <dbReference type="PROSITE-ProRule" id="PRU00221"/>
    </source>
</evidence>
<evidence type="ECO:0000313" key="11">
    <source>
        <dbReference type="RefSeq" id="XP_015520672.2"/>
    </source>
</evidence>
<dbReference type="KEGG" id="nlo:107224930"/>
<dbReference type="AlphaFoldDB" id="A0A6J0C2A3"/>
<dbReference type="PROSITE" id="PS00678">
    <property type="entry name" value="WD_REPEATS_1"/>
    <property type="match status" value="1"/>
</dbReference>
<dbReference type="PROSITE" id="PS50082">
    <property type="entry name" value="WD_REPEATS_2"/>
    <property type="match status" value="1"/>
</dbReference>
<evidence type="ECO:0000256" key="4">
    <source>
        <dbReference type="ARBA" id="ARBA00023242"/>
    </source>
</evidence>
<dbReference type="Pfam" id="PF24817">
    <property type="entry name" value="WD40_WDHD1_1st"/>
    <property type="match status" value="1"/>
</dbReference>
<dbReference type="PANTHER" id="PTHR19932:SF10">
    <property type="entry name" value="WD REPEAT AND HMG-BOX DNA-BINDING PROTEIN 1"/>
    <property type="match status" value="1"/>
</dbReference>
<dbReference type="InterPro" id="IPR015943">
    <property type="entry name" value="WD40/YVTN_repeat-like_dom_sf"/>
</dbReference>
<evidence type="ECO:0000256" key="2">
    <source>
        <dbReference type="ARBA" id="ARBA00022574"/>
    </source>
</evidence>
<keyword evidence="10" id="KW-1185">Reference proteome</keyword>
<evidence type="ECO:0000256" key="3">
    <source>
        <dbReference type="ARBA" id="ARBA00022737"/>
    </source>
</evidence>
<keyword evidence="2 5" id="KW-0853">WD repeat</keyword>
<dbReference type="GO" id="GO:0003682">
    <property type="term" value="F:chromatin binding"/>
    <property type="evidence" value="ECO:0007669"/>
    <property type="project" value="TreeGrafter"/>
</dbReference>
<feature type="domain" description="WDHD1 first WD40" evidence="9">
    <location>
        <begin position="9"/>
        <end position="300"/>
    </location>
</feature>
<evidence type="ECO:0000259" key="9">
    <source>
        <dbReference type="Pfam" id="PF24817"/>
    </source>
</evidence>
<feature type="compositionally biased region" description="Basic and acidic residues" evidence="6">
    <location>
        <begin position="916"/>
        <end position="936"/>
    </location>
</feature>
<reference evidence="11" key="1">
    <citation type="submission" date="2025-08" db="UniProtKB">
        <authorList>
            <consortium name="RefSeq"/>
        </authorList>
    </citation>
    <scope>IDENTIFICATION</scope>
    <source>
        <tissue evidence="11">Thorax and Abdomen</tissue>
    </source>
</reference>
<dbReference type="InParanoid" id="A0A6J0C2A3"/>
<evidence type="ECO:0000259" key="7">
    <source>
        <dbReference type="Pfam" id="PF12341"/>
    </source>
</evidence>
<comment type="subcellular location">
    <subcellularLocation>
        <location evidence="1">Nucleus</location>
    </subcellularLocation>
</comment>
<evidence type="ECO:0000256" key="6">
    <source>
        <dbReference type="SAM" id="MobiDB-lite"/>
    </source>
</evidence>
<evidence type="ECO:0000256" key="1">
    <source>
        <dbReference type="ARBA" id="ARBA00004123"/>
    </source>
</evidence>
<dbReference type="SUPFAM" id="SSF50978">
    <property type="entry name" value="WD40 repeat-like"/>
    <property type="match status" value="1"/>
</dbReference>
<dbReference type="InterPro" id="IPR001680">
    <property type="entry name" value="WD40_rpt"/>
</dbReference>
<feature type="domain" description="WDHD1/CFT4 second beta-propeller" evidence="7">
    <location>
        <begin position="386"/>
        <end position="673"/>
    </location>
</feature>
<protein>
    <submittedName>
        <fullName evidence="11">WD repeat and HMG-box DNA-binding protein 1 isoform X1</fullName>
    </submittedName>
</protein>
<feature type="region of interest" description="Disordered" evidence="6">
    <location>
        <begin position="815"/>
        <end position="869"/>
    </location>
</feature>
<dbReference type="Proteomes" id="UP000829291">
    <property type="component" value="Chromosome 7"/>
</dbReference>
<feature type="repeat" description="WD" evidence="5">
    <location>
        <begin position="132"/>
        <end position="173"/>
    </location>
</feature>
<dbReference type="GO" id="GO:0043596">
    <property type="term" value="C:nuclear replication fork"/>
    <property type="evidence" value="ECO:0007669"/>
    <property type="project" value="TreeGrafter"/>
</dbReference>
<dbReference type="GO" id="GO:0006261">
    <property type="term" value="P:DNA-templated DNA replication"/>
    <property type="evidence" value="ECO:0007669"/>
    <property type="project" value="TreeGrafter"/>
</dbReference>
<dbReference type="OrthoDB" id="427368at2759"/>
<accession>A0A6J0C2A3</accession>
<keyword evidence="11" id="KW-0238">DNA-binding</keyword>
<dbReference type="GeneID" id="107224930"/>
<evidence type="ECO:0000313" key="10">
    <source>
        <dbReference type="Proteomes" id="UP000829291"/>
    </source>
</evidence>
<dbReference type="SMART" id="SM00320">
    <property type="entry name" value="WD40"/>
    <property type="match status" value="5"/>
</dbReference>
<organism evidence="11">
    <name type="scientific">Neodiprion lecontei</name>
    <name type="common">Redheaded pine sawfly</name>
    <dbReference type="NCBI Taxonomy" id="441921"/>
    <lineage>
        <taxon>Eukaryota</taxon>
        <taxon>Metazoa</taxon>
        <taxon>Ecdysozoa</taxon>
        <taxon>Arthropoda</taxon>
        <taxon>Hexapoda</taxon>
        <taxon>Insecta</taxon>
        <taxon>Pterygota</taxon>
        <taxon>Neoptera</taxon>
        <taxon>Endopterygota</taxon>
        <taxon>Hymenoptera</taxon>
        <taxon>Tenthredinoidea</taxon>
        <taxon>Diprionidae</taxon>
        <taxon>Diprioninae</taxon>
        <taxon>Neodiprion</taxon>
    </lineage>
</organism>
<keyword evidence="4" id="KW-0539">Nucleus</keyword>
<dbReference type="InterPro" id="IPR057646">
    <property type="entry name" value="WD40_WDHD1_1st"/>
</dbReference>
<sequence length="952" mass="105002">MPLNGKPSRYAHPEGHTDVCYFTGEKGGLLTCGSDGDVRSWLNLMDDDPDASCISEQVISVVSKNDKIYVATDNNTVQILTYPDLEKEGIITRFSATVCALASSKNGNLIVSGACDMRIQVSNIQTCDSIELNGHQGPILGLSLDPQEQFVASSSTDGSIRVWDIKEKQVAHIWNNVVPKGNSFFTSKTYSTPSFQCEDGKTLAFPQGKEVVVVERGTWKELFKLRCPDLKAELSICKFSQCGTLLAASSIHGEIVVWEIESKEQIGYITHDRNAKITSIAWSPNLPNEIAFCDSLGMLGCVDVVVNSVEELFPKTVDSNQSNQDLDNFIENYKVDDDNDDGENVISLDKIKASVQIDYDDDSQEPIAQRPEGVDKKVSLKVEPQEPFQPGSSPTVLLNRYMAWNNTGVIKCYSSEDGQESSIEVEFHDASIHHPIHIDNYLQHTLASLSPKALALACVDNGDTPSKLVVVRLQGWGSGTKEWSINFPQGELPLCVASGDNFVAVATSKRRLRLFTASGTQRRIIALPGAPVAINALGNQLVAVCHAGLSGVQKEQHMTMIWLQIRGSNIRNRSLAVPLSGPELKLAWVGLTDRGSPTVMDEDGVISIYDAKSSLWNVACDTANQCKGAADRFFVIGISEIDNMVRCILCKGCPYPQTTPTPTQIEIPLELPVCDPESVKSKMEAKLWQLGTDPSANDETLLSMFVLACRGNAEYRAVDLCEEFASQKVLELAVKYAGRLGQMALVTKLQSLARTKEDQDINEENGGKIREREDDRLSVNQVDEEFEEVENADEYLSLTPIQAKPVVEIKPMSLSMKRQNPFKKNGKSPSLKGLQAMNRLPENPRSSPAAEPPPQKPKPKPASKSNPAKESFVVWFGKHNEEIAEEFPEVDNKRLTMIALERYKENEKAASAVETSLKERETKKRKLSDAENEKSQSTETIARKLSTFAYTE</sequence>
<dbReference type="GO" id="GO:0003677">
    <property type="term" value="F:DNA binding"/>
    <property type="evidence" value="ECO:0007669"/>
    <property type="project" value="UniProtKB-KW"/>
</dbReference>
<feature type="domain" description="WDHD1/CFT4 helical bundle" evidence="8">
    <location>
        <begin position="696"/>
        <end position="758"/>
    </location>
</feature>
<evidence type="ECO:0000259" key="8">
    <source>
        <dbReference type="Pfam" id="PF20946"/>
    </source>
</evidence>
<dbReference type="Pfam" id="PF12341">
    <property type="entry name" value="Mcl1_mid"/>
    <property type="match status" value="1"/>
</dbReference>
<feature type="region of interest" description="Disordered" evidence="6">
    <location>
        <begin position="904"/>
        <end position="938"/>
    </location>
</feature>
<keyword evidence="3" id="KW-0677">Repeat</keyword>
<dbReference type="RefSeq" id="XP_015520672.2">
    <property type="nucleotide sequence ID" value="XM_015665186.2"/>
</dbReference>
<dbReference type="GO" id="GO:0000278">
    <property type="term" value="P:mitotic cell cycle"/>
    <property type="evidence" value="ECO:0007669"/>
    <property type="project" value="TreeGrafter"/>
</dbReference>
<dbReference type="Gene3D" id="2.130.10.10">
    <property type="entry name" value="YVTN repeat-like/Quinoprotein amine dehydrogenase"/>
    <property type="match status" value="2"/>
</dbReference>
<dbReference type="FunCoup" id="A0A6J0C2A3">
    <property type="interactions" value="982"/>
</dbReference>
<dbReference type="SUPFAM" id="SSF82171">
    <property type="entry name" value="DPP6 N-terminal domain-like"/>
    <property type="match status" value="1"/>
</dbReference>
<proteinExistence type="predicted"/>
<dbReference type="InterPro" id="IPR019775">
    <property type="entry name" value="WD40_repeat_CS"/>
</dbReference>
<dbReference type="InterPro" id="IPR036322">
    <property type="entry name" value="WD40_repeat_dom_sf"/>
</dbReference>
<dbReference type="PROSITE" id="PS50294">
    <property type="entry name" value="WD_REPEATS_REGION"/>
    <property type="match status" value="1"/>
</dbReference>
<name>A0A6J0C2A3_NEOLC</name>
<gene>
    <name evidence="11" type="primary">LOC107224930</name>
</gene>
<dbReference type="Pfam" id="PF20946">
    <property type="entry name" value="Ctf4_C"/>
    <property type="match status" value="1"/>
</dbReference>
<dbReference type="GO" id="GO:0006281">
    <property type="term" value="P:DNA repair"/>
    <property type="evidence" value="ECO:0007669"/>
    <property type="project" value="TreeGrafter"/>
</dbReference>
<dbReference type="PANTHER" id="PTHR19932">
    <property type="entry name" value="WD REPEAT AND HMG-BOX DNA BINDING PROTEIN"/>
    <property type="match status" value="1"/>
</dbReference>
<dbReference type="InterPro" id="IPR022100">
    <property type="entry name" value="WDHD1/CFT4_beta-prop_2nd"/>
</dbReference>